<dbReference type="InterPro" id="IPR036864">
    <property type="entry name" value="Zn2-C6_fun-type_DNA-bd_sf"/>
</dbReference>
<keyword evidence="7" id="KW-1185">Reference proteome</keyword>
<dbReference type="AlphaFoldDB" id="A0A8H3FZL6"/>
<proteinExistence type="predicted"/>
<dbReference type="InterPro" id="IPR001138">
    <property type="entry name" value="Zn2Cys6_DnaBD"/>
</dbReference>
<dbReference type="PANTHER" id="PTHR31001">
    <property type="entry name" value="UNCHARACTERIZED TRANSCRIPTIONAL REGULATORY PROTEIN"/>
    <property type="match status" value="1"/>
</dbReference>
<evidence type="ECO:0000256" key="3">
    <source>
        <dbReference type="ARBA" id="ARBA00023242"/>
    </source>
</evidence>
<dbReference type="GO" id="GO:0005634">
    <property type="term" value="C:nucleus"/>
    <property type="evidence" value="ECO:0007669"/>
    <property type="project" value="UniProtKB-SubCell"/>
</dbReference>
<dbReference type="CDD" id="cd12148">
    <property type="entry name" value="fungal_TF_MHR"/>
    <property type="match status" value="1"/>
</dbReference>
<dbReference type="InterPro" id="IPR050613">
    <property type="entry name" value="Sec_Metabolite_Reg"/>
</dbReference>
<evidence type="ECO:0000256" key="4">
    <source>
        <dbReference type="SAM" id="MobiDB-lite"/>
    </source>
</evidence>
<dbReference type="CDD" id="cd00067">
    <property type="entry name" value="GAL4"/>
    <property type="match status" value="1"/>
</dbReference>
<dbReference type="SMART" id="SM00906">
    <property type="entry name" value="Fungal_trans"/>
    <property type="match status" value="1"/>
</dbReference>
<feature type="region of interest" description="Disordered" evidence="4">
    <location>
        <begin position="99"/>
        <end position="118"/>
    </location>
</feature>
<gene>
    <name evidence="6" type="ORF">GOMPHAMPRED_006441</name>
</gene>
<dbReference type="Pfam" id="PF00172">
    <property type="entry name" value="Zn_clus"/>
    <property type="match status" value="1"/>
</dbReference>
<dbReference type="PROSITE" id="PS50048">
    <property type="entry name" value="ZN2_CY6_FUNGAL_2"/>
    <property type="match status" value="1"/>
</dbReference>
<evidence type="ECO:0000256" key="2">
    <source>
        <dbReference type="ARBA" id="ARBA00022723"/>
    </source>
</evidence>
<dbReference type="Pfam" id="PF04082">
    <property type="entry name" value="Fungal_trans"/>
    <property type="match status" value="1"/>
</dbReference>
<evidence type="ECO:0000313" key="7">
    <source>
        <dbReference type="Proteomes" id="UP000664169"/>
    </source>
</evidence>
<dbReference type="GO" id="GO:0008270">
    <property type="term" value="F:zinc ion binding"/>
    <property type="evidence" value="ECO:0007669"/>
    <property type="project" value="InterPro"/>
</dbReference>
<dbReference type="Gene3D" id="4.10.240.10">
    <property type="entry name" value="Zn(2)-C6 fungal-type DNA-binding domain"/>
    <property type="match status" value="1"/>
</dbReference>
<name>A0A8H3FZL6_9LECA</name>
<keyword evidence="2" id="KW-0479">Metal-binding</keyword>
<dbReference type="GO" id="GO:0003677">
    <property type="term" value="F:DNA binding"/>
    <property type="evidence" value="ECO:0007669"/>
    <property type="project" value="InterPro"/>
</dbReference>
<evidence type="ECO:0000259" key="5">
    <source>
        <dbReference type="PROSITE" id="PS50048"/>
    </source>
</evidence>
<reference evidence="6" key="1">
    <citation type="submission" date="2021-03" db="EMBL/GenBank/DDBJ databases">
        <authorList>
            <person name="Tagirdzhanova G."/>
        </authorList>
    </citation>
    <scope>NUCLEOTIDE SEQUENCE</scope>
</reference>
<keyword evidence="3" id="KW-0539">Nucleus</keyword>
<organism evidence="6 7">
    <name type="scientific">Gomphillus americanus</name>
    <dbReference type="NCBI Taxonomy" id="1940652"/>
    <lineage>
        <taxon>Eukaryota</taxon>
        <taxon>Fungi</taxon>
        <taxon>Dikarya</taxon>
        <taxon>Ascomycota</taxon>
        <taxon>Pezizomycotina</taxon>
        <taxon>Lecanoromycetes</taxon>
        <taxon>OSLEUM clade</taxon>
        <taxon>Ostropomycetidae</taxon>
        <taxon>Ostropales</taxon>
        <taxon>Graphidaceae</taxon>
        <taxon>Gomphilloideae</taxon>
        <taxon>Gomphillus</taxon>
    </lineage>
</organism>
<dbReference type="Proteomes" id="UP000664169">
    <property type="component" value="Unassembled WGS sequence"/>
</dbReference>
<evidence type="ECO:0000256" key="1">
    <source>
        <dbReference type="ARBA" id="ARBA00004123"/>
    </source>
</evidence>
<dbReference type="GO" id="GO:0006351">
    <property type="term" value="P:DNA-templated transcription"/>
    <property type="evidence" value="ECO:0007669"/>
    <property type="project" value="InterPro"/>
</dbReference>
<evidence type="ECO:0000313" key="6">
    <source>
        <dbReference type="EMBL" id="CAF9931892.1"/>
    </source>
</evidence>
<protein>
    <recommendedName>
        <fullName evidence="5">Zn(2)-C6 fungal-type domain-containing protein</fullName>
    </recommendedName>
</protein>
<dbReference type="EMBL" id="CAJPDQ010000041">
    <property type="protein sequence ID" value="CAF9931892.1"/>
    <property type="molecule type" value="Genomic_DNA"/>
</dbReference>
<feature type="domain" description="Zn(2)-C6 fungal-type" evidence="5">
    <location>
        <begin position="26"/>
        <end position="57"/>
    </location>
</feature>
<dbReference type="SMART" id="SM00066">
    <property type="entry name" value="GAL4"/>
    <property type="match status" value="1"/>
</dbReference>
<dbReference type="PANTHER" id="PTHR31001:SF49">
    <property type="entry name" value="ZN(II)2CYS6 TRANSCRIPTION FACTOR (EUROFUNG)"/>
    <property type="match status" value="1"/>
</dbReference>
<dbReference type="OrthoDB" id="762982at2759"/>
<accession>A0A8H3FZL6</accession>
<dbReference type="SUPFAM" id="SSF57701">
    <property type="entry name" value="Zn2/Cys6 DNA-binding domain"/>
    <property type="match status" value="1"/>
</dbReference>
<comment type="subcellular location">
    <subcellularLocation>
        <location evidence="1">Nucleus</location>
    </subcellularLocation>
</comment>
<sequence>MDKGTLDATEHDTIPLPKRRKRRPLNCWHCRIRKIKCDRTIPCSACLKSGDAATCSYIAQESGKSVGTLSKGAAPEIEARINRLESLLHSVASSSTVSSDGTLAITPPDSTSEDDPGLKDITTRIGSMKVDPETNRTYYLGPNHWVSILSGVAELKDYINCEAQDLEREAWNNFMYLSKAHVSLLRGITPAPTQEEILSWMPPRIVADMVVNRFLTSDGPMTAVVHAPTFRNQCAQHWAAPTKTPLAWLAMFYALLYNSEVTAEKEEYWTTTGKSAGSETKGLYRMLTMKCLLASNYTRPRTYTLEAMLLLLGADYMTSSDAMDDTTLILSILCRSAMQIGLHRSYPHPDLTPFQREMRRRLWIMIHCIDVMHGAQVSLPPNIHQEDVDTTPPSNLYDTDFSPSSEHLPPSRPYSEITPITYYLLKYKHCLTLDKILKFTISTPNPSRDQLKPYEDLILETSRSIPPRLQLDFAAESVSTSSPLYLQRIQLNRLTQFNICTLYRQFLTTAHSDQKLFHYRRSCIDAAMRSLQTQHEYQSHFINPSFPQVINKQHLLSVTSADFYAAGMAIAIDLYHGIKAEPTTPKGSDIKIWGFDRRPEMMDALQQSTKYWEAAKADSIEAAKAWGVFGYVLEKCRNVLAGGRAAEAVSGSAPSGINKKVDAGSKANGTTVQTTELFDAATGDLDWGFLDTFEMGNTEDGEGGFQW</sequence>
<dbReference type="GO" id="GO:0000981">
    <property type="term" value="F:DNA-binding transcription factor activity, RNA polymerase II-specific"/>
    <property type="evidence" value="ECO:0007669"/>
    <property type="project" value="InterPro"/>
</dbReference>
<dbReference type="InterPro" id="IPR007219">
    <property type="entry name" value="XnlR_reg_dom"/>
</dbReference>
<comment type="caution">
    <text evidence="6">The sequence shown here is derived from an EMBL/GenBank/DDBJ whole genome shotgun (WGS) entry which is preliminary data.</text>
</comment>